<dbReference type="PANTHER" id="PTHR43036:SF2">
    <property type="entry name" value="OS04G0481300 PROTEIN"/>
    <property type="match status" value="1"/>
</dbReference>
<organism evidence="3 4">
    <name type="scientific">Cladonia borealis</name>
    <dbReference type="NCBI Taxonomy" id="184061"/>
    <lineage>
        <taxon>Eukaryota</taxon>
        <taxon>Fungi</taxon>
        <taxon>Dikarya</taxon>
        <taxon>Ascomycota</taxon>
        <taxon>Pezizomycotina</taxon>
        <taxon>Lecanoromycetes</taxon>
        <taxon>OSLEUM clade</taxon>
        <taxon>Lecanoromycetidae</taxon>
        <taxon>Lecanorales</taxon>
        <taxon>Lecanorineae</taxon>
        <taxon>Cladoniaceae</taxon>
        <taxon>Cladonia</taxon>
    </lineage>
</organism>
<reference evidence="3" key="1">
    <citation type="submission" date="2023-03" db="EMBL/GenBank/DDBJ databases">
        <title>Complete genome of Cladonia borealis.</title>
        <authorList>
            <person name="Park H."/>
        </authorList>
    </citation>
    <scope>NUCLEOTIDE SEQUENCE</scope>
    <source>
        <strain evidence="3">ANT050790</strain>
    </source>
</reference>
<name>A0AA39QXR2_9LECA</name>
<accession>A0AA39QXR2</accession>
<feature type="chain" id="PRO_5041332909" description="S-adenosyl-L-methionine-dependent methyltransferase" evidence="2">
    <location>
        <begin position="27"/>
        <end position="312"/>
    </location>
</feature>
<evidence type="ECO:0000313" key="4">
    <source>
        <dbReference type="Proteomes" id="UP001166286"/>
    </source>
</evidence>
<sequence length="312" mass="34541">MPIRLPRTPATRTLTLLGVSIPVVYSTMASTTSQPTPPTPPTTFSSRPYKPTHPTFPYTPLDFRRQDESDDTDFYSQPRFVTHIDDNAITLLRQYYAATLPRKGRILDLCSSWISHFPSELEDLAIAAKEKKNKKQQGPDWNSDSNEDEGEEGLEVIGLGMNAKELSSNPILTSSLLQNLNLNPTLPASLSPLSATTCVVSIDYLTRPLPVLTSLHALTKPGGSIHLVISNRCFPTKAVGRWLRVNEEERLRIVGDYLWFSGWREVEIVEVSDGRGRVGGLMGWIGGGVDPLWVVRGVKVGETKGEEGRSEL</sequence>
<dbReference type="AlphaFoldDB" id="A0AA39QXR2"/>
<dbReference type="EMBL" id="JAFEKC020000015">
    <property type="protein sequence ID" value="KAK0510376.1"/>
    <property type="molecule type" value="Genomic_DNA"/>
</dbReference>
<feature type="region of interest" description="Disordered" evidence="1">
    <location>
        <begin position="28"/>
        <end position="70"/>
    </location>
</feature>
<feature type="region of interest" description="Disordered" evidence="1">
    <location>
        <begin position="130"/>
        <end position="152"/>
    </location>
</feature>
<dbReference type="Proteomes" id="UP001166286">
    <property type="component" value="Unassembled WGS sequence"/>
</dbReference>
<evidence type="ECO:0008006" key="5">
    <source>
        <dbReference type="Google" id="ProtNLM"/>
    </source>
</evidence>
<proteinExistence type="predicted"/>
<dbReference type="PANTHER" id="PTHR43036">
    <property type="entry name" value="OSJNBB0011N17.9 PROTEIN"/>
    <property type="match status" value="1"/>
</dbReference>
<feature type="signal peptide" evidence="2">
    <location>
        <begin position="1"/>
        <end position="26"/>
    </location>
</feature>
<protein>
    <recommendedName>
        <fullName evidence="5">S-adenosyl-L-methionine-dependent methyltransferase</fullName>
    </recommendedName>
</protein>
<evidence type="ECO:0000256" key="2">
    <source>
        <dbReference type="SAM" id="SignalP"/>
    </source>
</evidence>
<evidence type="ECO:0000313" key="3">
    <source>
        <dbReference type="EMBL" id="KAK0510376.1"/>
    </source>
</evidence>
<gene>
    <name evidence="3" type="ORF">JMJ35_006808</name>
</gene>
<keyword evidence="2" id="KW-0732">Signal</keyword>
<evidence type="ECO:0000256" key="1">
    <source>
        <dbReference type="SAM" id="MobiDB-lite"/>
    </source>
</evidence>
<keyword evidence="4" id="KW-1185">Reference proteome</keyword>
<comment type="caution">
    <text evidence="3">The sequence shown here is derived from an EMBL/GenBank/DDBJ whole genome shotgun (WGS) entry which is preliminary data.</text>
</comment>